<keyword evidence="6 8" id="KW-0998">Cell outer membrane</keyword>
<gene>
    <name evidence="10" type="ORF">DMX07_14410</name>
</gene>
<evidence type="ECO:0000256" key="5">
    <source>
        <dbReference type="ARBA" id="ARBA00023139"/>
    </source>
</evidence>
<evidence type="ECO:0000313" key="10">
    <source>
        <dbReference type="EMBL" id="PYB81313.1"/>
    </source>
</evidence>
<organism evidence="10 11">
    <name type="scientific">Pseudomonas soli</name>
    <dbReference type="NCBI Taxonomy" id="1306993"/>
    <lineage>
        <taxon>Bacteria</taxon>
        <taxon>Pseudomonadati</taxon>
        <taxon>Pseudomonadota</taxon>
        <taxon>Gammaproteobacteria</taxon>
        <taxon>Pseudomonadales</taxon>
        <taxon>Pseudomonadaceae</taxon>
        <taxon>Pseudomonas</taxon>
    </lineage>
</organism>
<evidence type="ECO:0000259" key="9">
    <source>
        <dbReference type="Pfam" id="PF01514"/>
    </source>
</evidence>
<comment type="caution">
    <text evidence="10">The sequence shown here is derived from an EMBL/GenBank/DDBJ whole genome shotgun (WGS) entry which is preliminary data.</text>
</comment>
<dbReference type="Proteomes" id="UP000247620">
    <property type="component" value="Unassembled WGS sequence"/>
</dbReference>
<accession>A0A2V4I3U0</accession>
<feature type="transmembrane region" description="Helical" evidence="8">
    <location>
        <begin position="218"/>
        <end position="240"/>
    </location>
</feature>
<dbReference type="InterPro" id="IPR003282">
    <property type="entry name" value="T3SS_SctJ"/>
</dbReference>
<keyword evidence="5 8" id="KW-0564">Palmitate</keyword>
<dbReference type="InterPro" id="IPR006182">
    <property type="entry name" value="FliF_N_dom"/>
</dbReference>
<dbReference type="RefSeq" id="WP_110700858.1">
    <property type="nucleotide sequence ID" value="NZ_QJRO01000008.1"/>
</dbReference>
<dbReference type="PRINTS" id="PR01338">
    <property type="entry name" value="TYPE3OMKPROT"/>
</dbReference>
<dbReference type="PROSITE" id="PS51257">
    <property type="entry name" value="PROKAR_LIPOPROTEIN"/>
    <property type="match status" value="1"/>
</dbReference>
<comment type="subcellular location">
    <subcellularLocation>
        <location evidence="1">Cell outer membrane</location>
        <topology evidence="1">Lipid-anchor</topology>
    </subcellularLocation>
</comment>
<keyword evidence="8" id="KW-0812">Transmembrane</keyword>
<dbReference type="PANTHER" id="PTHR30046:SF2">
    <property type="entry name" value="YOP PROTEINS TRANSLOCATION LIPOPROTEIN J"/>
    <property type="match status" value="1"/>
</dbReference>
<evidence type="ECO:0000256" key="1">
    <source>
        <dbReference type="ARBA" id="ARBA00004459"/>
    </source>
</evidence>
<evidence type="ECO:0000256" key="8">
    <source>
        <dbReference type="RuleBase" id="RU364102"/>
    </source>
</evidence>
<dbReference type="Pfam" id="PF01514">
    <property type="entry name" value="YscJ_FliF"/>
    <property type="match status" value="1"/>
</dbReference>
<dbReference type="InterPro" id="IPR043427">
    <property type="entry name" value="YscJ/FliF"/>
</dbReference>
<proteinExistence type="inferred from homology"/>
<evidence type="ECO:0000256" key="3">
    <source>
        <dbReference type="ARBA" id="ARBA00022729"/>
    </source>
</evidence>
<protein>
    <recommendedName>
        <fullName evidence="8">Lipoprotein</fullName>
    </recommendedName>
</protein>
<dbReference type="GO" id="GO:0009279">
    <property type="term" value="C:cell outer membrane"/>
    <property type="evidence" value="ECO:0007669"/>
    <property type="project" value="UniProtKB-SubCell"/>
</dbReference>
<evidence type="ECO:0000313" key="11">
    <source>
        <dbReference type="Proteomes" id="UP000247620"/>
    </source>
</evidence>
<evidence type="ECO:0000256" key="2">
    <source>
        <dbReference type="ARBA" id="ARBA00009509"/>
    </source>
</evidence>
<evidence type="ECO:0000256" key="7">
    <source>
        <dbReference type="ARBA" id="ARBA00023288"/>
    </source>
</evidence>
<comment type="similarity">
    <text evidence="2 8">Belongs to the YscJ lipoprotein family.</text>
</comment>
<sequence length="244" mass="26803">MKNPWQCLLLVTVLVLGGCKVELYLGLGQREANEMLAVLDAEGIDAVKAQDKDGKVKILIGEADIGHAVAALKRQGYPREIFSTVSDVFPRDSLISSPLEEHARLTYVKSQELSRTLSEIDGVLVARVHVVLPEPRDSLRASARAASASIFIKHAADAALDLYIGQMKQLLSNSIEGLDYDRISVVLVPSTQARQLWPGERHATLLSIHVLEGSRLRLLALVGALLGLLVLSNLAQYLWWRQRA</sequence>
<keyword evidence="7 8" id="KW-0449">Lipoprotein</keyword>
<dbReference type="Gene3D" id="3.30.300.30">
    <property type="match status" value="1"/>
</dbReference>
<keyword evidence="3 8" id="KW-0732">Signal</keyword>
<name>A0A2V4I3U0_9PSED</name>
<dbReference type="AlphaFoldDB" id="A0A2V4I3U0"/>
<dbReference type="NCBIfam" id="TIGR02544">
    <property type="entry name" value="III_secr_YscJ"/>
    <property type="match status" value="1"/>
</dbReference>
<keyword evidence="8" id="KW-1133">Transmembrane helix</keyword>
<reference evidence="10 11" key="1">
    <citation type="submission" date="2018-06" db="EMBL/GenBank/DDBJ databases">
        <title>Pseudomonas diversity within urban Lake Michigan freshwaters.</title>
        <authorList>
            <person name="Batrich M."/>
            <person name="Hatzopoulos T."/>
            <person name="Putonti C."/>
        </authorList>
    </citation>
    <scope>NUCLEOTIDE SEQUENCE [LARGE SCALE GENOMIC DNA]</scope>
    <source>
        <strain evidence="10 11">LBp-160603</strain>
    </source>
</reference>
<dbReference type="EMBL" id="QJRO01000008">
    <property type="protein sequence ID" value="PYB81313.1"/>
    <property type="molecule type" value="Genomic_DNA"/>
</dbReference>
<feature type="domain" description="Flagellar M-ring N-terminal" evidence="9">
    <location>
        <begin position="21"/>
        <end position="186"/>
    </location>
</feature>
<evidence type="ECO:0000256" key="6">
    <source>
        <dbReference type="ARBA" id="ARBA00023237"/>
    </source>
</evidence>
<keyword evidence="4 8" id="KW-0472">Membrane</keyword>
<dbReference type="PANTHER" id="PTHR30046">
    <property type="entry name" value="FLAGELLAR M-RING PROTEIN"/>
    <property type="match status" value="1"/>
</dbReference>
<evidence type="ECO:0000256" key="4">
    <source>
        <dbReference type="ARBA" id="ARBA00023136"/>
    </source>
</evidence>
<dbReference type="GO" id="GO:0009306">
    <property type="term" value="P:protein secretion"/>
    <property type="evidence" value="ECO:0007669"/>
    <property type="project" value="InterPro"/>
</dbReference>
<dbReference type="Gene3D" id="3.30.70.1530">
    <property type="entry name" value="Hypothetical protein rpa1041"/>
    <property type="match status" value="1"/>
</dbReference>
<dbReference type="InterPro" id="IPR045851">
    <property type="entry name" value="AMP-bd_C_sf"/>
</dbReference>